<accession>A0A9N7V7M4</accession>
<feature type="compositionally biased region" description="Acidic residues" evidence="1">
    <location>
        <begin position="54"/>
        <end position="68"/>
    </location>
</feature>
<keyword evidence="3" id="KW-1185">Reference proteome</keyword>
<dbReference type="EMBL" id="CADEAL010003941">
    <property type="protein sequence ID" value="CAB1447302.1"/>
    <property type="molecule type" value="Genomic_DNA"/>
</dbReference>
<name>A0A9N7V7M4_PLEPL</name>
<reference evidence="2" key="1">
    <citation type="submission" date="2020-03" db="EMBL/GenBank/DDBJ databases">
        <authorList>
            <person name="Weist P."/>
        </authorList>
    </citation>
    <scope>NUCLEOTIDE SEQUENCE</scope>
</reference>
<sequence>MAEVNPLPLSVFGGRRNIFPQELRNLLRVLPVTHVFLLLSLVACCAEVMRTEREEEDAEEEEEEEEEEGGRKQPDDFIFKANSANRATFARGRVHEAPGVQYGQRKVKRQPGKVTLVETSGHLARHVTCTFMLAPCPSNPYCTGSIALLLMSRRRISRWRHGRHWGYGVTCDRLGNFGEAYGDPTAGVPHGLPLGTLLVFMDQLH</sequence>
<proteinExistence type="predicted"/>
<dbReference type="AlphaFoldDB" id="A0A9N7V7M4"/>
<evidence type="ECO:0000256" key="1">
    <source>
        <dbReference type="SAM" id="MobiDB-lite"/>
    </source>
</evidence>
<evidence type="ECO:0000313" key="3">
    <source>
        <dbReference type="Proteomes" id="UP001153269"/>
    </source>
</evidence>
<organism evidence="2 3">
    <name type="scientific">Pleuronectes platessa</name>
    <name type="common">European plaice</name>
    <dbReference type="NCBI Taxonomy" id="8262"/>
    <lineage>
        <taxon>Eukaryota</taxon>
        <taxon>Metazoa</taxon>
        <taxon>Chordata</taxon>
        <taxon>Craniata</taxon>
        <taxon>Vertebrata</taxon>
        <taxon>Euteleostomi</taxon>
        <taxon>Actinopterygii</taxon>
        <taxon>Neopterygii</taxon>
        <taxon>Teleostei</taxon>
        <taxon>Neoteleostei</taxon>
        <taxon>Acanthomorphata</taxon>
        <taxon>Carangaria</taxon>
        <taxon>Pleuronectiformes</taxon>
        <taxon>Pleuronectoidei</taxon>
        <taxon>Pleuronectidae</taxon>
        <taxon>Pleuronectes</taxon>
    </lineage>
</organism>
<protein>
    <submittedName>
        <fullName evidence="2">Uncharacterized protein</fullName>
    </submittedName>
</protein>
<dbReference type="Proteomes" id="UP001153269">
    <property type="component" value="Unassembled WGS sequence"/>
</dbReference>
<comment type="caution">
    <text evidence="2">The sequence shown here is derived from an EMBL/GenBank/DDBJ whole genome shotgun (WGS) entry which is preliminary data.</text>
</comment>
<gene>
    <name evidence="2" type="ORF">PLEPLA_LOCUS34996</name>
</gene>
<evidence type="ECO:0000313" key="2">
    <source>
        <dbReference type="EMBL" id="CAB1447302.1"/>
    </source>
</evidence>
<feature type="region of interest" description="Disordered" evidence="1">
    <location>
        <begin position="52"/>
        <end position="77"/>
    </location>
</feature>